<evidence type="ECO:0000313" key="3">
    <source>
        <dbReference type="Proteomes" id="UP000053647"/>
    </source>
</evidence>
<keyword evidence="3" id="KW-1185">Reference proteome</keyword>
<dbReference type="OrthoDB" id="2675759at2759"/>
<reference evidence="2 3" key="1">
    <citation type="submission" date="2014-06" db="EMBL/GenBank/DDBJ databases">
        <authorList>
            <consortium name="DOE Joint Genome Institute"/>
            <person name="Kuo A."/>
            <person name="Kohler A."/>
            <person name="Nagy L.G."/>
            <person name="Floudas D."/>
            <person name="Copeland A."/>
            <person name="Barry K.W."/>
            <person name="Cichocki N."/>
            <person name="Veneault-Fourrey C."/>
            <person name="LaButti K."/>
            <person name="Lindquist E.A."/>
            <person name="Lipzen A."/>
            <person name="Lundell T."/>
            <person name="Morin E."/>
            <person name="Murat C."/>
            <person name="Sun H."/>
            <person name="Tunlid A."/>
            <person name="Henrissat B."/>
            <person name="Grigoriev I.V."/>
            <person name="Hibbett D.S."/>
            <person name="Martin F."/>
            <person name="Nordberg H.P."/>
            <person name="Cantor M.N."/>
            <person name="Hua S.X."/>
        </authorList>
    </citation>
    <scope>NUCLEOTIDE SEQUENCE [LARGE SCALE GENOMIC DNA]</scope>
    <source>
        <strain evidence="2 3">ATCC 200175</strain>
    </source>
</reference>
<keyword evidence="1" id="KW-0732">Signal</keyword>
<feature type="chain" id="PRO_5002203334" evidence="1">
    <location>
        <begin position="17"/>
        <end position="60"/>
    </location>
</feature>
<organism evidence="2 3">
    <name type="scientific">Paxillus involutus ATCC 200175</name>
    <dbReference type="NCBI Taxonomy" id="664439"/>
    <lineage>
        <taxon>Eukaryota</taxon>
        <taxon>Fungi</taxon>
        <taxon>Dikarya</taxon>
        <taxon>Basidiomycota</taxon>
        <taxon>Agaricomycotina</taxon>
        <taxon>Agaricomycetes</taxon>
        <taxon>Agaricomycetidae</taxon>
        <taxon>Boletales</taxon>
        <taxon>Paxilineae</taxon>
        <taxon>Paxillaceae</taxon>
        <taxon>Paxillus</taxon>
    </lineage>
</organism>
<protein>
    <submittedName>
        <fullName evidence="2">Uncharacterized protein</fullName>
    </submittedName>
</protein>
<dbReference type="HOGENOM" id="CLU_2942418_0_0_1"/>
<evidence type="ECO:0000313" key="2">
    <source>
        <dbReference type="EMBL" id="KIJ13379.1"/>
    </source>
</evidence>
<proteinExistence type="predicted"/>
<feature type="signal peptide" evidence="1">
    <location>
        <begin position="1"/>
        <end position="16"/>
    </location>
</feature>
<evidence type="ECO:0000256" key="1">
    <source>
        <dbReference type="SAM" id="SignalP"/>
    </source>
</evidence>
<name>A0A0C9SVI0_PAXIN</name>
<accession>A0A0C9SVI0</accession>
<sequence length="60" mass="6383">MRLSVLSASIILSVLASSGLSAAIPTSSSATRPTPVAALWKNRIHEEVSPKPRTVDGRWI</sequence>
<reference evidence="3" key="2">
    <citation type="submission" date="2015-01" db="EMBL/GenBank/DDBJ databases">
        <title>Evolutionary Origins and Diversification of the Mycorrhizal Mutualists.</title>
        <authorList>
            <consortium name="DOE Joint Genome Institute"/>
            <consortium name="Mycorrhizal Genomics Consortium"/>
            <person name="Kohler A."/>
            <person name="Kuo A."/>
            <person name="Nagy L.G."/>
            <person name="Floudas D."/>
            <person name="Copeland A."/>
            <person name="Barry K.W."/>
            <person name="Cichocki N."/>
            <person name="Veneault-Fourrey C."/>
            <person name="LaButti K."/>
            <person name="Lindquist E.A."/>
            <person name="Lipzen A."/>
            <person name="Lundell T."/>
            <person name="Morin E."/>
            <person name="Murat C."/>
            <person name="Riley R."/>
            <person name="Ohm R."/>
            <person name="Sun H."/>
            <person name="Tunlid A."/>
            <person name="Henrissat B."/>
            <person name="Grigoriev I.V."/>
            <person name="Hibbett D.S."/>
            <person name="Martin F."/>
        </authorList>
    </citation>
    <scope>NUCLEOTIDE SEQUENCE [LARGE SCALE GENOMIC DNA]</scope>
    <source>
        <strain evidence="3">ATCC 200175</strain>
    </source>
</reference>
<dbReference type="AlphaFoldDB" id="A0A0C9SVI0"/>
<dbReference type="Proteomes" id="UP000053647">
    <property type="component" value="Unassembled WGS sequence"/>
</dbReference>
<dbReference type="EMBL" id="KN819352">
    <property type="protein sequence ID" value="KIJ13379.1"/>
    <property type="molecule type" value="Genomic_DNA"/>
</dbReference>
<gene>
    <name evidence="2" type="ORF">PAXINDRAFT_170450</name>
</gene>